<comment type="caution">
    <text evidence="1">The sequence shown here is derived from an EMBL/GenBank/DDBJ whole genome shotgun (WGS) entry which is preliminary data.</text>
</comment>
<dbReference type="AlphaFoldDB" id="X1BLR4"/>
<proteinExistence type="predicted"/>
<name>X1BLR4_9ZZZZ</name>
<sequence length="60" mass="6952">MKDFENRLNNKFNQELQNIKGALNKYLEEEGKDIRITKLEGVTAATGEESKVRIIKIKED</sequence>
<gene>
    <name evidence="1" type="ORF">S01H4_41139</name>
</gene>
<protein>
    <submittedName>
        <fullName evidence="1">Uncharacterized protein</fullName>
    </submittedName>
</protein>
<dbReference type="EMBL" id="BART01022478">
    <property type="protein sequence ID" value="GAG96884.1"/>
    <property type="molecule type" value="Genomic_DNA"/>
</dbReference>
<accession>X1BLR4</accession>
<reference evidence="1" key="1">
    <citation type="journal article" date="2014" name="Front. Microbiol.">
        <title>High frequency of phylogenetically diverse reductive dehalogenase-homologous genes in deep subseafloor sedimentary metagenomes.</title>
        <authorList>
            <person name="Kawai M."/>
            <person name="Futagami T."/>
            <person name="Toyoda A."/>
            <person name="Takaki Y."/>
            <person name="Nishi S."/>
            <person name="Hori S."/>
            <person name="Arai W."/>
            <person name="Tsubouchi T."/>
            <person name="Morono Y."/>
            <person name="Uchiyama I."/>
            <person name="Ito T."/>
            <person name="Fujiyama A."/>
            <person name="Inagaki F."/>
            <person name="Takami H."/>
        </authorList>
    </citation>
    <scope>NUCLEOTIDE SEQUENCE</scope>
    <source>
        <strain evidence="1">Expedition CK06-06</strain>
    </source>
</reference>
<organism evidence="1">
    <name type="scientific">marine sediment metagenome</name>
    <dbReference type="NCBI Taxonomy" id="412755"/>
    <lineage>
        <taxon>unclassified sequences</taxon>
        <taxon>metagenomes</taxon>
        <taxon>ecological metagenomes</taxon>
    </lineage>
</organism>
<evidence type="ECO:0000313" key="1">
    <source>
        <dbReference type="EMBL" id="GAG96884.1"/>
    </source>
</evidence>